<evidence type="ECO:0000313" key="1">
    <source>
        <dbReference type="EMBL" id="QTR52209.1"/>
    </source>
</evidence>
<reference evidence="1" key="1">
    <citation type="submission" date="2021-04" db="EMBL/GenBank/DDBJ databases">
        <title>Genomics, taxonomy and metabolism of representatives of sulfur bacteria of the genus Thiothrix: Thiothrix fructosivorans QT, Thiothrix unzii A1T and three new species, Thiothrix subterranea sp. nov., Thiothrix litoralis sp. nov. and 'Candidatus Thiothrix anitrata' sp. nov.</title>
        <authorList>
            <person name="Ravin N.V."/>
            <person name="Smolyakov D."/>
            <person name="Rudenko T.S."/>
            <person name="Mardanov A.V."/>
            <person name="Beletsky A.V."/>
            <person name="Markov N.D."/>
            <person name="Fomenkov A.I."/>
            <person name="Roberts R.J."/>
            <person name="Karnachuk O.V."/>
            <person name="Novikov A."/>
            <person name="Grabovich M.Y."/>
        </authorList>
    </citation>
    <scope>NUCLEOTIDE SEQUENCE</scope>
    <source>
        <strain evidence="1">A1</strain>
    </source>
</reference>
<accession>A0A975F776</accession>
<organism evidence="1 2">
    <name type="scientific">Thiothrix unzii</name>
    <dbReference type="NCBI Taxonomy" id="111769"/>
    <lineage>
        <taxon>Bacteria</taxon>
        <taxon>Pseudomonadati</taxon>
        <taxon>Pseudomonadota</taxon>
        <taxon>Gammaproteobacteria</taxon>
        <taxon>Thiotrichales</taxon>
        <taxon>Thiotrichaceae</taxon>
        <taxon>Thiothrix</taxon>
    </lineage>
</organism>
<keyword evidence="2" id="KW-1185">Reference proteome</keyword>
<sequence>MKFDFSAQFLRINPPDTSFGDAWESLCYALLDAELNDSSLIRLRPPDKGVDILHRNAQRAFQCKSNEQGAFGSLSSTESIKSLNSAFAEKAKLSWEAFAFATNANYTGSAFTSIIDAANKLGLNEKQIEFLGPEHWDKLCIRHENLISDRFDYRIPVAKERVTQAFANQRYFPQYVSQYTSEVKNSSLVMRISNNRTPAILEIPFSPELTVEHLVDVVKDLLGVSLEWTNYQDLGTSAGPSISLTLDKKKQSFNKKIGELNLGQENELEFWITIVWRDEEKKDATESKTHMERFNLEYLSEFKTTSRSSISYGERREKTISRSEEIIENMLWNGVRQIQIG</sequence>
<dbReference type="KEGG" id="tun:J9260_10695"/>
<proteinExistence type="predicted"/>
<dbReference type="RefSeq" id="WP_210217767.1">
    <property type="nucleotide sequence ID" value="NZ_CP072793.1"/>
</dbReference>
<name>A0A975F776_9GAMM</name>
<gene>
    <name evidence="1" type="ORF">J9260_10695</name>
</gene>
<dbReference type="EMBL" id="CP072793">
    <property type="protein sequence ID" value="QTR52209.1"/>
    <property type="molecule type" value="Genomic_DNA"/>
</dbReference>
<dbReference type="Proteomes" id="UP000672009">
    <property type="component" value="Chromosome"/>
</dbReference>
<dbReference type="AlphaFoldDB" id="A0A975F776"/>
<evidence type="ECO:0000313" key="2">
    <source>
        <dbReference type="Proteomes" id="UP000672009"/>
    </source>
</evidence>
<protein>
    <submittedName>
        <fullName evidence="1">Uncharacterized protein</fullName>
    </submittedName>
</protein>